<name>A0AAE0Y1W9_9GAST</name>
<feature type="signal peptide" evidence="1">
    <location>
        <begin position="1"/>
        <end position="20"/>
    </location>
</feature>
<evidence type="ECO:0000313" key="3">
    <source>
        <dbReference type="Proteomes" id="UP001283361"/>
    </source>
</evidence>
<keyword evidence="3" id="KW-1185">Reference proteome</keyword>
<reference evidence="2" key="1">
    <citation type="journal article" date="2023" name="G3 (Bethesda)">
        <title>A reference genome for the long-term kleptoplast-retaining sea slug Elysia crispata morphotype clarki.</title>
        <authorList>
            <person name="Eastman K.E."/>
            <person name="Pendleton A.L."/>
            <person name="Shaikh M.A."/>
            <person name="Suttiyut T."/>
            <person name="Ogas R."/>
            <person name="Tomko P."/>
            <person name="Gavelis G."/>
            <person name="Widhalm J.R."/>
            <person name="Wisecaver J.H."/>
        </authorList>
    </citation>
    <scope>NUCLEOTIDE SEQUENCE</scope>
    <source>
        <strain evidence="2">ECLA1</strain>
    </source>
</reference>
<gene>
    <name evidence="2" type="ORF">RRG08_022061</name>
</gene>
<protein>
    <submittedName>
        <fullName evidence="2">Uncharacterized protein</fullName>
    </submittedName>
</protein>
<sequence>MAIFTLLLLFVLSLIYCVYGAPISFLSNADGFTLSNLEPRKYFSYGVTPKVLGQNMTLTFYDVKTSTHDCDDLSVEIQNNGYFKNDYNRVAIMCFPESIETYTLSSTRGFHVVIRTGKDPLTGQISARFTVPSASGIHVTNQLLYSI</sequence>
<feature type="chain" id="PRO_5041961028" evidence="1">
    <location>
        <begin position="21"/>
        <end position="147"/>
    </location>
</feature>
<proteinExistence type="predicted"/>
<accession>A0AAE0Y1W9</accession>
<evidence type="ECO:0000256" key="1">
    <source>
        <dbReference type="SAM" id="SignalP"/>
    </source>
</evidence>
<keyword evidence="1" id="KW-0732">Signal</keyword>
<dbReference type="EMBL" id="JAWDGP010007114">
    <property type="protein sequence ID" value="KAK3729748.1"/>
    <property type="molecule type" value="Genomic_DNA"/>
</dbReference>
<evidence type="ECO:0000313" key="2">
    <source>
        <dbReference type="EMBL" id="KAK3729748.1"/>
    </source>
</evidence>
<comment type="caution">
    <text evidence="2">The sequence shown here is derived from an EMBL/GenBank/DDBJ whole genome shotgun (WGS) entry which is preliminary data.</text>
</comment>
<dbReference type="Proteomes" id="UP001283361">
    <property type="component" value="Unassembled WGS sequence"/>
</dbReference>
<organism evidence="2 3">
    <name type="scientific">Elysia crispata</name>
    <name type="common">lettuce slug</name>
    <dbReference type="NCBI Taxonomy" id="231223"/>
    <lineage>
        <taxon>Eukaryota</taxon>
        <taxon>Metazoa</taxon>
        <taxon>Spiralia</taxon>
        <taxon>Lophotrochozoa</taxon>
        <taxon>Mollusca</taxon>
        <taxon>Gastropoda</taxon>
        <taxon>Heterobranchia</taxon>
        <taxon>Euthyneura</taxon>
        <taxon>Panpulmonata</taxon>
        <taxon>Sacoglossa</taxon>
        <taxon>Placobranchoidea</taxon>
        <taxon>Plakobranchidae</taxon>
        <taxon>Elysia</taxon>
    </lineage>
</organism>
<dbReference type="AlphaFoldDB" id="A0AAE0Y1W9"/>